<reference evidence="14 15" key="1">
    <citation type="submission" date="2008-07" db="EMBL/GenBank/DDBJ databases">
        <authorList>
            <person name="Gonzalez J."/>
            <person name="Sokolova T."/>
            <person name="Ferriera S."/>
            <person name="Johnson J."/>
            <person name="Kravitz S."/>
            <person name="Beeson K."/>
            <person name="Sutton G."/>
            <person name="Rogers Y.-H."/>
            <person name="Friedman R."/>
            <person name="Frazier M."/>
            <person name="Venter J.C."/>
        </authorList>
    </citation>
    <scope>NUCLEOTIDE SEQUENCE [LARGE SCALE GENOMIC DNA]</scope>
    <source>
        <strain evidence="14 15">DSM 12653</strain>
    </source>
</reference>
<proteinExistence type="inferred from homology"/>
<protein>
    <submittedName>
        <fullName evidence="14">Methyl-accepting chemotaxis protein</fullName>
    </submittedName>
</protein>
<dbReference type="SUPFAM" id="SSF103190">
    <property type="entry name" value="Sensory domain-like"/>
    <property type="match status" value="1"/>
</dbReference>
<feature type="domain" description="HAMP" evidence="13">
    <location>
        <begin position="331"/>
        <end position="383"/>
    </location>
</feature>
<keyword evidence="2" id="KW-1003">Cell membrane</keyword>
<evidence type="ECO:0000256" key="9">
    <source>
        <dbReference type="PROSITE-ProRule" id="PRU00284"/>
    </source>
</evidence>
<dbReference type="PROSITE" id="PS50885">
    <property type="entry name" value="HAMP"/>
    <property type="match status" value="1"/>
</dbReference>
<evidence type="ECO:0000313" key="15">
    <source>
        <dbReference type="Proteomes" id="UP000010146"/>
    </source>
</evidence>
<evidence type="ECO:0000259" key="13">
    <source>
        <dbReference type="PROSITE" id="PS50885"/>
    </source>
</evidence>
<keyword evidence="7 9" id="KW-0807">Transducer</keyword>
<evidence type="ECO:0000313" key="14">
    <source>
        <dbReference type="EMBL" id="KKC29123.1"/>
    </source>
</evidence>
<evidence type="ECO:0000256" key="4">
    <source>
        <dbReference type="ARBA" id="ARBA00022692"/>
    </source>
</evidence>
<dbReference type="GO" id="GO:0006935">
    <property type="term" value="P:chemotaxis"/>
    <property type="evidence" value="ECO:0007669"/>
    <property type="project" value="UniProtKB-KW"/>
</dbReference>
<evidence type="ECO:0000256" key="7">
    <source>
        <dbReference type="ARBA" id="ARBA00023224"/>
    </source>
</evidence>
<feature type="domain" description="Methyl-accepting transducer" evidence="12">
    <location>
        <begin position="402"/>
        <end position="659"/>
    </location>
</feature>
<dbReference type="PANTHER" id="PTHR32089:SF114">
    <property type="entry name" value="METHYL-ACCEPTING CHEMOTAXIS PROTEIN MCPB"/>
    <property type="match status" value="1"/>
</dbReference>
<comment type="subcellular location">
    <subcellularLocation>
        <location evidence="1">Cell membrane</location>
        <topology evidence="1">Multi-pass membrane protein</topology>
    </subcellularLocation>
</comment>
<dbReference type="AlphaFoldDB" id="B7R8X8"/>
<feature type="transmembrane region" description="Helical" evidence="11">
    <location>
        <begin position="310"/>
        <end position="329"/>
    </location>
</feature>
<keyword evidence="6 11" id="KW-0472">Membrane</keyword>
<dbReference type="Proteomes" id="UP000010146">
    <property type="component" value="Unassembled WGS sequence"/>
</dbReference>
<dbReference type="EMBL" id="ABXP02000106">
    <property type="protein sequence ID" value="KKC29123.1"/>
    <property type="molecule type" value="Genomic_DNA"/>
</dbReference>
<dbReference type="CDD" id="cd18773">
    <property type="entry name" value="PDC1_HK_sensor"/>
    <property type="match status" value="1"/>
</dbReference>
<accession>B7R8X8</accession>
<dbReference type="Gene3D" id="1.10.287.950">
    <property type="entry name" value="Methyl-accepting chemotaxis protein"/>
    <property type="match status" value="1"/>
</dbReference>
<dbReference type="Gene3D" id="3.30.450.20">
    <property type="entry name" value="PAS domain"/>
    <property type="match status" value="2"/>
</dbReference>
<sequence length="689" mass="75797">MSKIVKEGVAGERQLNYYKRQKPEEGEALKMKSIKTKLLLFIVLMISIPLAISGFFATRIAESVLKVKINDSNQAALSVLNKYVSSFKKDTESVLDILSQSSVISDYDEKTVPDEAVLKKLEEAKKAMPDAMNVYFATPSKKMILYPPQDLGDYDPTERPWYKDAVNAKGEPVWTKPYQDFVSKIPEITIAKAVFDSSGNLKGVVGIDITLEQLSKNIASINIGKTGYLYILTKDGTVIVHPKKDMLFTSIYKYDFGKKIMETDNSTVYYTFNGAYKFASVRNLEAFGWKAAVAMENEELVRDMNKITNFIITVSIVILLIGIVIAYFFSNSISSGIKKVVTAMEEASQGNITVRADVKTKDEVGVLANSFNTMLEGIKKLIFDIKSVSESVNHSAENLAVASEQAAQATQDVAKAIEEIAQGASSQAKEAEESANATVVLGQLIDSSLKNAEEINHEVENVNMVSNEGLVTIKELIEKTKHTIQANNNVKEATNYLLEKSAEIEKIVETITNIADQTNLLSLNAAIEAARAGEAGRGFAVVADEVRKLAEQSSQAARNIANLIAEIQSTINNTYRTVEDSTRSIEEQSEVVNTTKDVFEGILNAVKFIVEKIENLTKSLREIEEHKNRIVDSIQNIAAVSEEAAASAEEVSATSEEQSAIVEEMASTANELKSYANTLIEAIKQFKVE</sequence>
<reference evidence="14 15" key="2">
    <citation type="journal article" date="2015" name="BMC Genomics">
        <title>Analysis of three genomes within the thermophilic bacterial species Caldanaerobacter subterraneus with a focus on carbon monoxide dehydrogenase evolution and hydrolase diversity.</title>
        <authorList>
            <person name="Sant'Anna F.H."/>
            <person name="Lebedinsky A.V."/>
            <person name="Sokolova T.G."/>
            <person name="Robb F.T."/>
            <person name="Gonzalez J.M."/>
        </authorList>
    </citation>
    <scope>NUCLEOTIDE SEQUENCE [LARGE SCALE GENOMIC DNA]</scope>
    <source>
        <strain evidence="14 15">DSM 12653</strain>
    </source>
</reference>
<evidence type="ECO:0000256" key="5">
    <source>
        <dbReference type="ARBA" id="ARBA00022989"/>
    </source>
</evidence>
<keyword evidence="5 11" id="KW-1133">Transmembrane helix</keyword>
<evidence type="ECO:0000256" key="3">
    <source>
        <dbReference type="ARBA" id="ARBA00022500"/>
    </source>
</evidence>
<feature type="coiled-coil region" evidence="10">
    <location>
        <begin position="606"/>
        <end position="643"/>
    </location>
</feature>
<dbReference type="GO" id="GO:0005886">
    <property type="term" value="C:plasma membrane"/>
    <property type="evidence" value="ECO:0007669"/>
    <property type="project" value="UniProtKB-SubCell"/>
</dbReference>
<keyword evidence="10" id="KW-0175">Coiled coil</keyword>
<evidence type="ECO:0000259" key="12">
    <source>
        <dbReference type="PROSITE" id="PS50111"/>
    </source>
</evidence>
<evidence type="ECO:0000256" key="10">
    <source>
        <dbReference type="SAM" id="Coils"/>
    </source>
</evidence>
<organism evidence="14 15">
    <name type="scientific">Caldanaerobacter subterraneus subsp. pacificus DSM 12653</name>
    <dbReference type="NCBI Taxonomy" id="391606"/>
    <lineage>
        <taxon>Bacteria</taxon>
        <taxon>Bacillati</taxon>
        <taxon>Bacillota</taxon>
        <taxon>Clostridia</taxon>
        <taxon>Thermoanaerobacterales</taxon>
        <taxon>Thermoanaerobacteraceae</taxon>
        <taxon>Caldanaerobacter</taxon>
    </lineage>
</organism>
<evidence type="ECO:0000256" key="11">
    <source>
        <dbReference type="SAM" id="Phobius"/>
    </source>
</evidence>
<evidence type="ECO:0000256" key="6">
    <source>
        <dbReference type="ARBA" id="ARBA00023136"/>
    </source>
</evidence>
<dbReference type="InterPro" id="IPR003660">
    <property type="entry name" value="HAMP_dom"/>
</dbReference>
<gene>
    <name evidence="14" type="ORF">CDSM653_01977</name>
</gene>
<dbReference type="CDD" id="cd12912">
    <property type="entry name" value="PDC2_MCP_like"/>
    <property type="match status" value="1"/>
</dbReference>
<dbReference type="Gene3D" id="1.10.8.500">
    <property type="entry name" value="HAMP domain in histidine kinase"/>
    <property type="match status" value="1"/>
</dbReference>
<feature type="transmembrane region" description="Helical" evidence="11">
    <location>
        <begin position="38"/>
        <end position="57"/>
    </location>
</feature>
<dbReference type="Pfam" id="PF00672">
    <property type="entry name" value="HAMP"/>
    <property type="match status" value="1"/>
</dbReference>
<dbReference type="InterPro" id="IPR004089">
    <property type="entry name" value="MCPsignal_dom"/>
</dbReference>
<keyword evidence="4 11" id="KW-0812">Transmembrane</keyword>
<keyword evidence="3" id="KW-0145">Chemotaxis</keyword>
<dbReference type="InterPro" id="IPR029151">
    <property type="entry name" value="Sensor-like_sf"/>
</dbReference>
<dbReference type="PROSITE" id="PS50111">
    <property type="entry name" value="CHEMOTAXIS_TRANSDUC_2"/>
    <property type="match status" value="1"/>
</dbReference>
<dbReference type="GO" id="GO:0007165">
    <property type="term" value="P:signal transduction"/>
    <property type="evidence" value="ECO:0007669"/>
    <property type="project" value="UniProtKB-KW"/>
</dbReference>
<feature type="coiled-coil region" evidence="10">
    <location>
        <begin position="399"/>
        <end position="434"/>
    </location>
</feature>
<dbReference type="Pfam" id="PF02743">
    <property type="entry name" value="dCache_1"/>
    <property type="match status" value="1"/>
</dbReference>
<comment type="similarity">
    <text evidence="8">Belongs to the methyl-accepting chemotaxis (MCP) protein family.</text>
</comment>
<reference evidence="15" key="3">
    <citation type="submission" date="2015-02" db="EMBL/GenBank/DDBJ databases">
        <title>Genome analysis of three genomes within the thermophilic hydrogenogenic bacterial species Caldanaerobacter subterraneus.</title>
        <authorList>
            <person name="Sant'Anna F.H."/>
            <person name="Lebedinsky A."/>
            <person name="Sokolova T."/>
            <person name="Robb F.T."/>
            <person name="Gonzalez J.M."/>
        </authorList>
    </citation>
    <scope>NUCLEOTIDE SEQUENCE [LARGE SCALE GENOMIC DNA]</scope>
    <source>
        <strain evidence="15">DSM 12653</strain>
    </source>
</reference>
<dbReference type="CDD" id="cd11386">
    <property type="entry name" value="MCP_signal"/>
    <property type="match status" value="1"/>
</dbReference>
<dbReference type="CDD" id="cd06225">
    <property type="entry name" value="HAMP"/>
    <property type="match status" value="1"/>
</dbReference>
<dbReference type="SMART" id="SM00283">
    <property type="entry name" value="MA"/>
    <property type="match status" value="1"/>
</dbReference>
<name>B7R8X8_9THEO</name>
<dbReference type="SMART" id="SM00304">
    <property type="entry name" value="HAMP"/>
    <property type="match status" value="2"/>
</dbReference>
<evidence type="ECO:0000256" key="2">
    <source>
        <dbReference type="ARBA" id="ARBA00022475"/>
    </source>
</evidence>
<evidence type="ECO:0000256" key="8">
    <source>
        <dbReference type="ARBA" id="ARBA00029447"/>
    </source>
</evidence>
<dbReference type="Pfam" id="PF00015">
    <property type="entry name" value="MCPsignal"/>
    <property type="match status" value="1"/>
</dbReference>
<dbReference type="InterPro" id="IPR033479">
    <property type="entry name" value="dCache_1"/>
</dbReference>
<evidence type="ECO:0000256" key="1">
    <source>
        <dbReference type="ARBA" id="ARBA00004651"/>
    </source>
</evidence>
<dbReference type="SUPFAM" id="SSF58104">
    <property type="entry name" value="Methyl-accepting chemotaxis protein (MCP) signaling domain"/>
    <property type="match status" value="1"/>
</dbReference>
<comment type="caution">
    <text evidence="14">The sequence shown here is derived from an EMBL/GenBank/DDBJ whole genome shotgun (WGS) entry which is preliminary data.</text>
</comment>
<dbReference type="PANTHER" id="PTHR32089">
    <property type="entry name" value="METHYL-ACCEPTING CHEMOTAXIS PROTEIN MCPB"/>
    <property type="match status" value="1"/>
</dbReference>